<protein>
    <submittedName>
        <fullName evidence="1">Uncharacterized protein</fullName>
    </submittedName>
</protein>
<dbReference type="EMBL" id="CASHSV030000615">
    <property type="protein sequence ID" value="CAJ2668780.1"/>
    <property type="molecule type" value="Genomic_DNA"/>
</dbReference>
<comment type="caution">
    <text evidence="1">The sequence shown here is derived from an EMBL/GenBank/DDBJ whole genome shotgun (WGS) entry which is preliminary data.</text>
</comment>
<evidence type="ECO:0000313" key="1">
    <source>
        <dbReference type="EMBL" id="CAJ2668780.1"/>
    </source>
</evidence>
<proteinExistence type="predicted"/>
<gene>
    <name evidence="1" type="ORF">MILVUS5_LOCUS33119</name>
</gene>
<sequence length="470" mass="53713">MQSSSSSSGSCGGGNDQVASGSKSQDDMISNLPDFVIGYILSFLSTKEAVLTSVLSTRWKYMWTFLTKLDFRDYTNNNFNSFSNFVTRVLFHLNTATIQEFILEIPHYYDPYGYYTNQWISAVLSMRLKKIKVFFFLRGNEPKIPSCPQLVSKNNILSCPLFECHESLEELEFMISSLASCIIKLPSSSFVSFSSLTVLSLAGIITFTSSNEIFQELTLNFPLLREYKAVSCGFSGVKSITIEAPLLELVFILGMEFEQVITRFSASRITNFSYYCDTVSHTIFLDQQNIPSSKIFLVLFDSEDHSVEEISIFIRKLLRFFINAEYLELDLANCWPGFAWVANYLADIPVFRMLGYLKLKRVTSNTLLDFLLKTPCLKTLVLQMVDYDEESQNFAIVPDCFLSTLKVVKFDKYFGGEREFSFSKFVMENTKVMERISFSFHKSCSEVEKAKEKLSLVKISFSTVIMEFST</sequence>
<keyword evidence="2" id="KW-1185">Reference proteome</keyword>
<organism evidence="1 2">
    <name type="scientific">Trifolium pratense</name>
    <name type="common">Red clover</name>
    <dbReference type="NCBI Taxonomy" id="57577"/>
    <lineage>
        <taxon>Eukaryota</taxon>
        <taxon>Viridiplantae</taxon>
        <taxon>Streptophyta</taxon>
        <taxon>Embryophyta</taxon>
        <taxon>Tracheophyta</taxon>
        <taxon>Spermatophyta</taxon>
        <taxon>Magnoliopsida</taxon>
        <taxon>eudicotyledons</taxon>
        <taxon>Gunneridae</taxon>
        <taxon>Pentapetalae</taxon>
        <taxon>rosids</taxon>
        <taxon>fabids</taxon>
        <taxon>Fabales</taxon>
        <taxon>Fabaceae</taxon>
        <taxon>Papilionoideae</taxon>
        <taxon>50 kb inversion clade</taxon>
        <taxon>NPAAA clade</taxon>
        <taxon>Hologalegina</taxon>
        <taxon>IRL clade</taxon>
        <taxon>Trifolieae</taxon>
        <taxon>Trifolium</taxon>
    </lineage>
</organism>
<reference evidence="1" key="1">
    <citation type="submission" date="2023-10" db="EMBL/GenBank/DDBJ databases">
        <authorList>
            <person name="Rodriguez Cubillos JULIANA M."/>
            <person name="De Vega J."/>
        </authorList>
    </citation>
    <scope>NUCLEOTIDE SEQUENCE</scope>
</reference>
<name>A0ACB0LJF1_TRIPR</name>
<accession>A0ACB0LJF1</accession>
<evidence type="ECO:0000313" key="2">
    <source>
        <dbReference type="Proteomes" id="UP001177021"/>
    </source>
</evidence>
<dbReference type="Proteomes" id="UP001177021">
    <property type="component" value="Unassembled WGS sequence"/>
</dbReference>